<dbReference type="NCBIfam" id="TIGR00546">
    <property type="entry name" value="lnt"/>
    <property type="match status" value="1"/>
</dbReference>
<dbReference type="InterPro" id="IPR004563">
    <property type="entry name" value="Apolipo_AcylTrfase"/>
</dbReference>
<keyword evidence="2" id="KW-1133">Transmembrane helix</keyword>
<keyword evidence="2" id="KW-0808">Transferase</keyword>
<sequence length="506" mass="54307">MMLKGWRAAGVAFLAGALAALAMPPLYWLPLAIVGAVVFVWLWDTAAGPKSALLRGWAWGTGHFAVGSYWIVEAFFVPPADYGPLGPPIVIGLAALLGFFPGMAAGAAKWAAERWPKLGGRYARLVLLAISWTVAEWLRGHVFTGYSWNPLAHVWAFAVPLLQGAALFGVYGLGLLTFMILAAPAAGWRASLLALVVVAGAGFAGQSVMVPVEMGDGPLVRIVQPNTPQAEKWRPENRTRQLNKLVDMSRRDGFDKLSAVIWPETAPPFIVEPGSPALEVMAKAVPPDGYLLTGAARGTGKRDEGVWNSLLVIDKAGTIVATYDKVHLVPLGEYIPFHKQLAPVSGFIGRGSFEEGLSRVTLDLPRLPSFSPIICYEVIFPAAVTGPGARPRWLLNVTNDAWFGLSSGPYQHLASARLRAVEEGLPMIRAANTGVSAVIDAYGRVLAALDMQQEGIIDHRIPATREPTPYGRWGDAMLLALLLLAGAVLALIVRFTSSEISRISSR</sequence>
<feature type="transmembrane region" description="Helical" evidence="2">
    <location>
        <begin position="89"/>
        <end position="110"/>
    </location>
</feature>
<comment type="catalytic activity">
    <reaction evidence="2">
        <text>N-terminal S-1,2-diacyl-sn-glyceryl-L-cysteinyl-[lipoprotein] + a glycerophospholipid = N-acyl-S-1,2-diacyl-sn-glyceryl-L-cysteinyl-[lipoprotein] + a 2-acyl-sn-glycero-3-phospholipid + H(+)</text>
        <dbReference type="Rhea" id="RHEA:48228"/>
        <dbReference type="Rhea" id="RHEA-COMP:14681"/>
        <dbReference type="Rhea" id="RHEA-COMP:14684"/>
        <dbReference type="ChEBI" id="CHEBI:15378"/>
        <dbReference type="ChEBI" id="CHEBI:136912"/>
        <dbReference type="ChEBI" id="CHEBI:140656"/>
        <dbReference type="ChEBI" id="CHEBI:140657"/>
        <dbReference type="ChEBI" id="CHEBI:140660"/>
        <dbReference type="EC" id="2.3.1.269"/>
    </reaction>
</comment>
<proteinExistence type="inferred from homology"/>
<keyword evidence="5" id="KW-1185">Reference proteome</keyword>
<keyword evidence="2" id="KW-0472">Membrane</keyword>
<evidence type="ECO:0000313" key="4">
    <source>
        <dbReference type="EMBL" id="MBU8873851.1"/>
    </source>
</evidence>
<dbReference type="RefSeq" id="WP_216958396.1">
    <property type="nucleotide sequence ID" value="NZ_JAHOPB010000001.1"/>
</dbReference>
<keyword evidence="2" id="KW-1003">Cell membrane</keyword>
<dbReference type="EMBL" id="JAHOPB010000001">
    <property type="protein sequence ID" value="MBU8873851.1"/>
    <property type="molecule type" value="Genomic_DNA"/>
</dbReference>
<dbReference type="InterPro" id="IPR045378">
    <property type="entry name" value="LNT_N"/>
</dbReference>
<dbReference type="EC" id="2.3.1.269" evidence="2"/>
<dbReference type="Pfam" id="PF00795">
    <property type="entry name" value="CN_hydrolase"/>
    <property type="match status" value="1"/>
</dbReference>
<feature type="domain" description="CN hydrolase" evidence="3">
    <location>
        <begin position="223"/>
        <end position="463"/>
    </location>
</feature>
<dbReference type="PANTHER" id="PTHR38686">
    <property type="entry name" value="APOLIPOPROTEIN N-ACYLTRANSFERASE"/>
    <property type="match status" value="1"/>
</dbReference>
<gene>
    <name evidence="2 4" type="primary">lnt</name>
    <name evidence="4" type="ORF">KQ910_08755</name>
</gene>
<comment type="subcellular location">
    <subcellularLocation>
        <location evidence="2">Cell membrane</location>
        <topology evidence="2">Multi-pass membrane protein</topology>
    </subcellularLocation>
</comment>
<feature type="transmembrane region" description="Helical" evidence="2">
    <location>
        <begin position="192"/>
        <end position="212"/>
    </location>
</feature>
<protein>
    <recommendedName>
        <fullName evidence="2">Apolipoprotein N-acyltransferase</fullName>
        <shortName evidence="2">ALP N-acyltransferase</shortName>
        <ecNumber evidence="2">2.3.1.269</ecNumber>
    </recommendedName>
</protein>
<comment type="similarity">
    <text evidence="1 2">Belongs to the CN hydrolase family. Apolipoprotein N-acyltransferase subfamily.</text>
</comment>
<comment type="pathway">
    <text evidence="2">Protein modification; lipoprotein biosynthesis (N-acyl transfer).</text>
</comment>
<keyword evidence="2" id="KW-0012">Acyltransferase</keyword>
<evidence type="ECO:0000256" key="2">
    <source>
        <dbReference type="HAMAP-Rule" id="MF_01148"/>
    </source>
</evidence>
<dbReference type="PANTHER" id="PTHR38686:SF1">
    <property type="entry name" value="APOLIPOPROTEIN N-ACYLTRANSFERASE"/>
    <property type="match status" value="1"/>
</dbReference>
<evidence type="ECO:0000313" key="5">
    <source>
        <dbReference type="Proteomes" id="UP000727907"/>
    </source>
</evidence>
<accession>A0ABS6IGX5</accession>
<feature type="transmembrane region" description="Helical" evidence="2">
    <location>
        <begin position="29"/>
        <end position="46"/>
    </location>
</feature>
<evidence type="ECO:0000259" key="3">
    <source>
        <dbReference type="PROSITE" id="PS50263"/>
    </source>
</evidence>
<organism evidence="4 5">
    <name type="scientific">Reyranella humidisoli</name>
    <dbReference type="NCBI Taxonomy" id="2849149"/>
    <lineage>
        <taxon>Bacteria</taxon>
        <taxon>Pseudomonadati</taxon>
        <taxon>Pseudomonadota</taxon>
        <taxon>Alphaproteobacteria</taxon>
        <taxon>Hyphomicrobiales</taxon>
        <taxon>Reyranellaceae</taxon>
        <taxon>Reyranella</taxon>
    </lineage>
</organism>
<comment type="caution">
    <text evidence="4">The sequence shown here is derived from an EMBL/GenBank/DDBJ whole genome shotgun (WGS) entry which is preliminary data.</text>
</comment>
<dbReference type="CDD" id="cd07571">
    <property type="entry name" value="ALP_N-acyl_transferase"/>
    <property type="match status" value="1"/>
</dbReference>
<name>A0ABS6IGX5_9HYPH</name>
<feature type="transmembrane region" description="Helical" evidence="2">
    <location>
        <begin position="58"/>
        <end position="77"/>
    </location>
</feature>
<dbReference type="InterPro" id="IPR003010">
    <property type="entry name" value="C-N_Hydrolase"/>
</dbReference>
<evidence type="ECO:0000256" key="1">
    <source>
        <dbReference type="ARBA" id="ARBA00010065"/>
    </source>
</evidence>
<feature type="transmembrane region" description="Helical" evidence="2">
    <location>
        <begin position="154"/>
        <end position="180"/>
    </location>
</feature>
<dbReference type="HAMAP" id="MF_01148">
    <property type="entry name" value="Lnt"/>
    <property type="match status" value="1"/>
</dbReference>
<reference evidence="4 5" key="1">
    <citation type="submission" date="2021-06" db="EMBL/GenBank/DDBJ databases">
        <authorList>
            <person name="Lee D.H."/>
        </authorList>
    </citation>
    <scope>NUCLEOTIDE SEQUENCE [LARGE SCALE GENOMIC DNA]</scope>
    <source>
        <strain evidence="4 5">MMS21-HV4-11</strain>
    </source>
</reference>
<dbReference type="Proteomes" id="UP000727907">
    <property type="component" value="Unassembled WGS sequence"/>
</dbReference>
<feature type="transmembrane region" description="Helical" evidence="2">
    <location>
        <begin position="122"/>
        <end position="142"/>
    </location>
</feature>
<comment type="function">
    <text evidence="2">Catalyzes the phospholipid dependent N-acylation of the N-terminal cysteine of apolipoprotein, the last step in lipoprotein maturation.</text>
</comment>
<keyword evidence="2" id="KW-0812">Transmembrane</keyword>
<feature type="transmembrane region" description="Helical" evidence="2">
    <location>
        <begin position="476"/>
        <end position="496"/>
    </location>
</feature>
<dbReference type="PROSITE" id="PS50263">
    <property type="entry name" value="CN_HYDROLASE"/>
    <property type="match status" value="1"/>
</dbReference>
<dbReference type="Pfam" id="PF20154">
    <property type="entry name" value="LNT_N"/>
    <property type="match status" value="1"/>
</dbReference>